<evidence type="ECO:0000256" key="1">
    <source>
        <dbReference type="SAM" id="MobiDB-lite"/>
    </source>
</evidence>
<dbReference type="EMBL" id="BGZK01000172">
    <property type="protein sequence ID" value="GBP25801.1"/>
    <property type="molecule type" value="Genomic_DNA"/>
</dbReference>
<organism evidence="2 3">
    <name type="scientific">Eumeta variegata</name>
    <name type="common">Bagworm moth</name>
    <name type="synonym">Eumeta japonica</name>
    <dbReference type="NCBI Taxonomy" id="151549"/>
    <lineage>
        <taxon>Eukaryota</taxon>
        <taxon>Metazoa</taxon>
        <taxon>Ecdysozoa</taxon>
        <taxon>Arthropoda</taxon>
        <taxon>Hexapoda</taxon>
        <taxon>Insecta</taxon>
        <taxon>Pterygota</taxon>
        <taxon>Neoptera</taxon>
        <taxon>Endopterygota</taxon>
        <taxon>Lepidoptera</taxon>
        <taxon>Glossata</taxon>
        <taxon>Ditrysia</taxon>
        <taxon>Tineoidea</taxon>
        <taxon>Psychidae</taxon>
        <taxon>Oiketicinae</taxon>
        <taxon>Eumeta</taxon>
    </lineage>
</organism>
<keyword evidence="3" id="KW-1185">Reference proteome</keyword>
<feature type="region of interest" description="Disordered" evidence="1">
    <location>
        <begin position="1"/>
        <end position="24"/>
    </location>
</feature>
<evidence type="ECO:0000313" key="2">
    <source>
        <dbReference type="EMBL" id="GBP25801.1"/>
    </source>
</evidence>
<gene>
    <name evidence="2" type="ORF">EVAR_94820_1</name>
</gene>
<accession>A0A4C1UH80</accession>
<name>A0A4C1UH80_EUMVA</name>
<protein>
    <submittedName>
        <fullName evidence="2">Uncharacterized protein</fullName>
    </submittedName>
</protein>
<dbReference type="AlphaFoldDB" id="A0A4C1UH80"/>
<evidence type="ECO:0000313" key="3">
    <source>
        <dbReference type="Proteomes" id="UP000299102"/>
    </source>
</evidence>
<proteinExistence type="predicted"/>
<dbReference type="Proteomes" id="UP000299102">
    <property type="component" value="Unassembled WGS sequence"/>
</dbReference>
<reference evidence="2 3" key="1">
    <citation type="journal article" date="2019" name="Commun. Biol.">
        <title>The bagworm genome reveals a unique fibroin gene that provides high tensile strength.</title>
        <authorList>
            <person name="Kono N."/>
            <person name="Nakamura H."/>
            <person name="Ohtoshi R."/>
            <person name="Tomita M."/>
            <person name="Numata K."/>
            <person name="Arakawa K."/>
        </authorList>
    </citation>
    <scope>NUCLEOTIDE SEQUENCE [LARGE SCALE GENOMIC DNA]</scope>
</reference>
<sequence length="112" mass="12448">MGRIKIDSGNQIERPVTPSNKSNPTASRVLAVAFIKLFSTAETAQKFRDGTSRRLVSYPTSYRRGGNLFEHNESSRVNHEIIVELISPPRCGWARAAVSEPLSRRPSPVDIV</sequence>
<comment type="caution">
    <text evidence="2">The sequence shown here is derived from an EMBL/GenBank/DDBJ whole genome shotgun (WGS) entry which is preliminary data.</text>
</comment>